<comment type="caution">
    <text evidence="1">The sequence shown here is derived from an EMBL/GenBank/DDBJ whole genome shotgun (WGS) entry which is preliminary data.</text>
</comment>
<dbReference type="RefSeq" id="WP_380028154.1">
    <property type="nucleotide sequence ID" value="NZ_JBHSHC010000132.1"/>
</dbReference>
<sequence length="25" mass="2954">MEPQIIDGRTCVPFRKLMDEFAWNG</sequence>
<name>A0ABV9QA59_9BACL</name>
<gene>
    <name evidence="1" type="ORF">ACFO8Q_19305</name>
</gene>
<dbReference type="Proteomes" id="UP001596002">
    <property type="component" value="Unassembled WGS sequence"/>
</dbReference>
<accession>A0ABV9QA59</accession>
<proteinExistence type="predicted"/>
<evidence type="ECO:0000313" key="2">
    <source>
        <dbReference type="Proteomes" id="UP001596002"/>
    </source>
</evidence>
<evidence type="ECO:0000313" key="1">
    <source>
        <dbReference type="EMBL" id="MFC4769482.1"/>
    </source>
</evidence>
<organism evidence="1 2">
    <name type="scientific">Effusibacillus consociatus</name>
    <dbReference type="NCBI Taxonomy" id="1117041"/>
    <lineage>
        <taxon>Bacteria</taxon>
        <taxon>Bacillati</taxon>
        <taxon>Bacillota</taxon>
        <taxon>Bacilli</taxon>
        <taxon>Bacillales</taxon>
        <taxon>Alicyclobacillaceae</taxon>
        <taxon>Effusibacillus</taxon>
    </lineage>
</organism>
<keyword evidence="2" id="KW-1185">Reference proteome</keyword>
<dbReference type="EMBL" id="JBHSHC010000132">
    <property type="protein sequence ID" value="MFC4769482.1"/>
    <property type="molecule type" value="Genomic_DNA"/>
</dbReference>
<protein>
    <submittedName>
        <fullName evidence="1">Uncharacterized protein</fullName>
    </submittedName>
</protein>
<reference evidence="2" key="1">
    <citation type="journal article" date="2019" name="Int. J. Syst. Evol. Microbiol.">
        <title>The Global Catalogue of Microorganisms (GCM) 10K type strain sequencing project: providing services to taxonomists for standard genome sequencing and annotation.</title>
        <authorList>
            <consortium name="The Broad Institute Genomics Platform"/>
            <consortium name="The Broad Institute Genome Sequencing Center for Infectious Disease"/>
            <person name="Wu L."/>
            <person name="Ma J."/>
        </authorList>
    </citation>
    <scope>NUCLEOTIDE SEQUENCE [LARGE SCALE GENOMIC DNA]</scope>
    <source>
        <strain evidence="2">WYCCWR 12678</strain>
    </source>
</reference>